<evidence type="ECO:0000256" key="1">
    <source>
        <dbReference type="SAM" id="Coils"/>
    </source>
</evidence>
<keyword evidence="1" id="KW-0175">Coiled coil</keyword>
<evidence type="ECO:0000256" key="2">
    <source>
        <dbReference type="SAM" id="MobiDB-lite"/>
    </source>
</evidence>
<gene>
    <name evidence="4" type="ORF">Poly51_38900</name>
</gene>
<organism evidence="4 5">
    <name type="scientific">Rubripirellula tenax</name>
    <dbReference type="NCBI Taxonomy" id="2528015"/>
    <lineage>
        <taxon>Bacteria</taxon>
        <taxon>Pseudomonadati</taxon>
        <taxon>Planctomycetota</taxon>
        <taxon>Planctomycetia</taxon>
        <taxon>Pirellulales</taxon>
        <taxon>Pirellulaceae</taxon>
        <taxon>Rubripirellula</taxon>
    </lineage>
</organism>
<proteinExistence type="predicted"/>
<comment type="caution">
    <text evidence="4">The sequence shown here is derived from an EMBL/GenBank/DDBJ whole genome shotgun (WGS) entry which is preliminary data.</text>
</comment>
<dbReference type="Proteomes" id="UP000318288">
    <property type="component" value="Unassembled WGS sequence"/>
</dbReference>
<dbReference type="Gene3D" id="2.115.10.20">
    <property type="entry name" value="Glycosyl hydrolase domain, family 43"/>
    <property type="match status" value="1"/>
</dbReference>
<sequence length="543" mass="60702" precursor="true">MLLKRMTVTTMLWLVALILTEASAAESWTVDTQAEWEQATATSRDVELKDGIASPTAETASIQSTLKRFREKRSAESITFAQSPIWENWERTKNIGTDSMDNAPVLLSLGQNNYWMFAKYLDPLNPTATPTKKIKEAKKAKKNKRVETAKREKEIVKQAEPASAFEAKTATLEGFDIPLLTTPLPNQFNAPGGLKKGLGGYHAWQSRDMLNWVHHGPITEEFAKWVTTAEYADGKVYIYYDFPNDQDPHVYVDEDLTDGVPGQNMGITFKDPSHGSDCAFIRDLEGAFHVIAEDWSPINARTHSWDSPLATHVVSADGIKDFKILAPPVDERTKPTGKMGSFSHPHWQREDPKNYTTNQAEYEIHEPEQNAFGDWAAISIGGQYYLFGDFDPAGSHGKEAMSVAWFTSSSLDKQFTFCGNIGKGHPDPDICFAEGRFYLATQQDSDFTSPGPWVETVEVRVGVDVDDDAKIDQWTDWQAVKEAYDYTPGFAKQIQRTSASMDLSSLPQGFGFRFEVKMTDTTPNKSKPLLDKIELSFGKGGTE</sequence>
<evidence type="ECO:0008006" key="6">
    <source>
        <dbReference type="Google" id="ProtNLM"/>
    </source>
</evidence>
<feature type="coiled-coil region" evidence="1">
    <location>
        <begin position="132"/>
        <end position="159"/>
    </location>
</feature>
<dbReference type="AlphaFoldDB" id="A0A5C6EP30"/>
<evidence type="ECO:0000256" key="3">
    <source>
        <dbReference type="SAM" id="SignalP"/>
    </source>
</evidence>
<dbReference type="SUPFAM" id="SSF75005">
    <property type="entry name" value="Arabinanase/levansucrase/invertase"/>
    <property type="match status" value="1"/>
</dbReference>
<name>A0A5C6EP30_9BACT</name>
<keyword evidence="3" id="KW-0732">Signal</keyword>
<feature type="chain" id="PRO_5022719210" description="Glycosyl hydrolases family 43" evidence="3">
    <location>
        <begin position="25"/>
        <end position="543"/>
    </location>
</feature>
<evidence type="ECO:0000313" key="5">
    <source>
        <dbReference type="Proteomes" id="UP000318288"/>
    </source>
</evidence>
<evidence type="ECO:0000313" key="4">
    <source>
        <dbReference type="EMBL" id="TWU50598.1"/>
    </source>
</evidence>
<protein>
    <recommendedName>
        <fullName evidence="6">Glycosyl hydrolases family 43</fullName>
    </recommendedName>
</protein>
<keyword evidence="5" id="KW-1185">Reference proteome</keyword>
<accession>A0A5C6EP30</accession>
<feature type="signal peptide" evidence="3">
    <location>
        <begin position="1"/>
        <end position="24"/>
    </location>
</feature>
<dbReference type="EMBL" id="SJPW01000005">
    <property type="protein sequence ID" value="TWU50598.1"/>
    <property type="molecule type" value="Genomic_DNA"/>
</dbReference>
<feature type="region of interest" description="Disordered" evidence="2">
    <location>
        <begin position="333"/>
        <end position="352"/>
    </location>
</feature>
<reference evidence="4 5" key="1">
    <citation type="submission" date="2019-02" db="EMBL/GenBank/DDBJ databases">
        <title>Deep-cultivation of Planctomycetes and their phenomic and genomic characterization uncovers novel biology.</title>
        <authorList>
            <person name="Wiegand S."/>
            <person name="Jogler M."/>
            <person name="Boedeker C."/>
            <person name="Pinto D."/>
            <person name="Vollmers J."/>
            <person name="Rivas-Marin E."/>
            <person name="Kohn T."/>
            <person name="Peeters S.H."/>
            <person name="Heuer A."/>
            <person name="Rast P."/>
            <person name="Oberbeckmann S."/>
            <person name="Bunk B."/>
            <person name="Jeske O."/>
            <person name="Meyerdierks A."/>
            <person name="Storesund J.E."/>
            <person name="Kallscheuer N."/>
            <person name="Luecker S."/>
            <person name="Lage O.M."/>
            <person name="Pohl T."/>
            <person name="Merkel B.J."/>
            <person name="Hornburger P."/>
            <person name="Mueller R.-W."/>
            <person name="Bruemmer F."/>
            <person name="Labrenz M."/>
            <person name="Spormann A.M."/>
            <person name="Op Den Camp H."/>
            <person name="Overmann J."/>
            <person name="Amann R."/>
            <person name="Jetten M.S.M."/>
            <person name="Mascher T."/>
            <person name="Medema M.H."/>
            <person name="Devos D.P."/>
            <person name="Kaster A.-K."/>
            <person name="Ovreas L."/>
            <person name="Rohde M."/>
            <person name="Galperin M.Y."/>
            <person name="Jogler C."/>
        </authorList>
    </citation>
    <scope>NUCLEOTIDE SEQUENCE [LARGE SCALE GENOMIC DNA]</scope>
    <source>
        <strain evidence="4 5">Poly51</strain>
    </source>
</reference>
<dbReference type="InterPro" id="IPR023296">
    <property type="entry name" value="Glyco_hydro_beta-prop_sf"/>
</dbReference>